<reference evidence="1" key="1">
    <citation type="submission" date="2022-07" db="EMBL/GenBank/DDBJ databases">
        <authorList>
            <person name="Macas J."/>
            <person name="Novak P."/>
            <person name="Neumann P."/>
        </authorList>
    </citation>
    <scope>NUCLEOTIDE SEQUENCE</scope>
</reference>
<organism evidence="1 2">
    <name type="scientific">Cuscuta epithymum</name>
    <dbReference type="NCBI Taxonomy" id="186058"/>
    <lineage>
        <taxon>Eukaryota</taxon>
        <taxon>Viridiplantae</taxon>
        <taxon>Streptophyta</taxon>
        <taxon>Embryophyta</taxon>
        <taxon>Tracheophyta</taxon>
        <taxon>Spermatophyta</taxon>
        <taxon>Magnoliopsida</taxon>
        <taxon>eudicotyledons</taxon>
        <taxon>Gunneridae</taxon>
        <taxon>Pentapetalae</taxon>
        <taxon>asterids</taxon>
        <taxon>lamiids</taxon>
        <taxon>Solanales</taxon>
        <taxon>Convolvulaceae</taxon>
        <taxon>Cuscuteae</taxon>
        <taxon>Cuscuta</taxon>
        <taxon>Cuscuta subgen. Cuscuta</taxon>
    </lineage>
</organism>
<protein>
    <submittedName>
        <fullName evidence="1">Uncharacterized protein</fullName>
    </submittedName>
</protein>
<evidence type="ECO:0000313" key="1">
    <source>
        <dbReference type="EMBL" id="CAH9143942.1"/>
    </source>
</evidence>
<dbReference type="EMBL" id="CAMAPF010001057">
    <property type="protein sequence ID" value="CAH9143942.1"/>
    <property type="molecule type" value="Genomic_DNA"/>
</dbReference>
<accession>A0AAV0G991</accession>
<evidence type="ECO:0000313" key="2">
    <source>
        <dbReference type="Proteomes" id="UP001152523"/>
    </source>
</evidence>
<dbReference type="AlphaFoldDB" id="A0AAV0G991"/>
<keyword evidence="2" id="KW-1185">Reference proteome</keyword>
<name>A0AAV0G991_9ASTE</name>
<comment type="caution">
    <text evidence="1">The sequence shown here is derived from an EMBL/GenBank/DDBJ whole genome shotgun (WGS) entry which is preliminary data.</text>
</comment>
<sequence>MEGRSLCVNGVCSGCPVCARNSCAIFIAQVAVSALLLASQNVNDLLKDNNTSTAADHVLPACCRSAAATELPPPSCRHHRDCPTTNGLPLLCKRTRGQLIGLIN</sequence>
<gene>
    <name evidence="1" type="ORF">CEPIT_LOCUS41065</name>
</gene>
<proteinExistence type="predicted"/>
<dbReference type="Proteomes" id="UP001152523">
    <property type="component" value="Unassembled WGS sequence"/>
</dbReference>